<dbReference type="EMBL" id="AM167904">
    <property type="protein sequence ID" value="CAJ49071.1"/>
    <property type="molecule type" value="Genomic_DNA"/>
</dbReference>
<dbReference type="STRING" id="360910.BAV1459"/>
<name>Q2L2B7_BORA1</name>
<evidence type="ECO:0000256" key="1">
    <source>
        <dbReference type="SAM" id="MobiDB-lite"/>
    </source>
</evidence>
<dbReference type="NCBIfam" id="TIGR01558">
    <property type="entry name" value="sm_term_P27"/>
    <property type="match status" value="1"/>
</dbReference>
<accession>Q2L2B7</accession>
<feature type="region of interest" description="Disordered" evidence="1">
    <location>
        <begin position="1"/>
        <end position="32"/>
    </location>
</feature>
<proteinExistence type="predicted"/>
<dbReference type="RefSeq" id="WP_012417135.1">
    <property type="nucleotide sequence ID" value="NC_010645.1"/>
</dbReference>
<keyword evidence="3" id="KW-1185">Reference proteome</keyword>
<reference evidence="2 3" key="1">
    <citation type="journal article" date="2006" name="J. Bacteriol.">
        <title>Comparison of the genome sequence of the poultry pathogen Bordetella avium with those of B. bronchiseptica, B. pertussis, and B. parapertussis reveals extensive diversity in surface structures associated with host interaction.</title>
        <authorList>
            <person name="Sebaihia M."/>
            <person name="Preston A."/>
            <person name="Maskell D.J."/>
            <person name="Kuzmiak H."/>
            <person name="Connell T.D."/>
            <person name="King N.D."/>
            <person name="Orndorff P.E."/>
            <person name="Miyamoto D.M."/>
            <person name="Thomson N.R."/>
            <person name="Harris D."/>
            <person name="Goble A."/>
            <person name="Lord A."/>
            <person name="Murphy L."/>
            <person name="Quail M.A."/>
            <person name="Rutter S."/>
            <person name="Squares R."/>
            <person name="Squares S."/>
            <person name="Woodward J."/>
            <person name="Parkhill J."/>
            <person name="Temple L.M."/>
        </authorList>
    </citation>
    <scope>NUCLEOTIDE SEQUENCE [LARGE SCALE GENOMIC DNA]</scope>
    <source>
        <strain evidence="2 3">197N</strain>
    </source>
</reference>
<protein>
    <submittedName>
        <fullName evidence="2">Terminase, small subunit</fullName>
    </submittedName>
</protein>
<dbReference type="KEGG" id="bav:BAV1459"/>
<dbReference type="Pfam" id="PF05119">
    <property type="entry name" value="Terminase_4"/>
    <property type="match status" value="1"/>
</dbReference>
<dbReference type="HOGENOM" id="CLU_107958_2_1_4"/>
<evidence type="ECO:0000313" key="3">
    <source>
        <dbReference type="Proteomes" id="UP000001977"/>
    </source>
</evidence>
<dbReference type="InterPro" id="IPR006448">
    <property type="entry name" value="Phage_term_ssu_P27"/>
</dbReference>
<sequence>MPGVAGRSGRKPKPVAKKLAAGNPGKRALNNDAPSYGEITNVFAPEWLQGHGRDLWEHLAPLLCREKILQATDIQNLEAYCAAYGRFREAEEDILKNGIVVAGPQGRPLKNPAATVANEALKQMATYGALLGLDPSSRQRLQGPKKAGKGNPFAALLGGG</sequence>
<gene>
    <name evidence="2" type="ordered locus">BAV1459</name>
</gene>
<feature type="non-terminal residue" evidence="2">
    <location>
        <position position="1"/>
    </location>
</feature>
<organism evidence="2 3">
    <name type="scientific">Bordetella avium (strain 197N)</name>
    <dbReference type="NCBI Taxonomy" id="360910"/>
    <lineage>
        <taxon>Bacteria</taxon>
        <taxon>Pseudomonadati</taxon>
        <taxon>Pseudomonadota</taxon>
        <taxon>Betaproteobacteria</taxon>
        <taxon>Burkholderiales</taxon>
        <taxon>Alcaligenaceae</taxon>
        <taxon>Bordetella</taxon>
    </lineage>
</organism>
<dbReference type="Proteomes" id="UP000001977">
    <property type="component" value="Chromosome"/>
</dbReference>
<dbReference type="eggNOG" id="COG3747">
    <property type="taxonomic scope" value="Bacteria"/>
</dbReference>
<dbReference type="OrthoDB" id="9098057at2"/>
<dbReference type="AlphaFoldDB" id="Q2L2B7"/>
<evidence type="ECO:0000313" key="2">
    <source>
        <dbReference type="EMBL" id="CAJ49071.1"/>
    </source>
</evidence>